<dbReference type="GO" id="GO:0005929">
    <property type="term" value="C:cilium"/>
    <property type="evidence" value="ECO:0007669"/>
    <property type="project" value="UniProtKB-SubCell"/>
</dbReference>
<evidence type="ECO:0000259" key="7">
    <source>
        <dbReference type="PROSITE" id="PS51665"/>
    </source>
</evidence>
<dbReference type="AlphaFoldDB" id="A0AAD9RJZ6"/>
<keyword evidence="3" id="KW-0963">Cytoplasm</keyword>
<evidence type="ECO:0000256" key="2">
    <source>
        <dbReference type="ARBA" id="ARBA00004245"/>
    </source>
</evidence>
<proteinExistence type="predicted"/>
<feature type="domain" description="Enkurin" evidence="7">
    <location>
        <begin position="287"/>
        <end position="379"/>
    </location>
</feature>
<dbReference type="InterPro" id="IPR052102">
    <property type="entry name" value="Enkurin_domain-protein"/>
</dbReference>
<evidence type="ECO:0000256" key="5">
    <source>
        <dbReference type="ARBA" id="ARBA00023273"/>
    </source>
</evidence>
<evidence type="ECO:0000313" key="9">
    <source>
        <dbReference type="Proteomes" id="UP001258017"/>
    </source>
</evidence>
<feature type="compositionally biased region" description="Polar residues" evidence="6">
    <location>
        <begin position="210"/>
        <end position="221"/>
    </location>
</feature>
<reference evidence="8" key="1">
    <citation type="submission" date="2021-08" db="EMBL/GenBank/DDBJ databases">
        <authorList>
            <person name="Misof B."/>
            <person name="Oliver O."/>
            <person name="Podsiadlowski L."/>
            <person name="Donath A."/>
            <person name="Peters R."/>
            <person name="Mayer C."/>
            <person name="Rust J."/>
            <person name="Gunkel S."/>
            <person name="Lesny P."/>
            <person name="Martin S."/>
            <person name="Oeyen J.P."/>
            <person name="Petersen M."/>
            <person name="Panagiotis P."/>
            <person name="Wilbrandt J."/>
            <person name="Tanja T."/>
        </authorList>
    </citation>
    <scope>NUCLEOTIDE SEQUENCE</scope>
    <source>
        <strain evidence="8">GBR_01_08_01A</strain>
        <tissue evidence="8">Thorax + abdomen</tissue>
    </source>
</reference>
<name>A0AAD9RJZ6_9HYME</name>
<dbReference type="Proteomes" id="UP001258017">
    <property type="component" value="Unassembled WGS sequence"/>
</dbReference>
<dbReference type="InterPro" id="IPR027012">
    <property type="entry name" value="Enkurin_dom"/>
</dbReference>
<keyword evidence="4" id="KW-0206">Cytoskeleton</keyword>
<dbReference type="EMBL" id="JAIFRP010000045">
    <property type="protein sequence ID" value="KAK2581051.1"/>
    <property type="molecule type" value="Genomic_DNA"/>
</dbReference>
<evidence type="ECO:0000313" key="8">
    <source>
        <dbReference type="EMBL" id="KAK2581051.1"/>
    </source>
</evidence>
<reference evidence="8" key="2">
    <citation type="journal article" date="2023" name="Commun. Biol.">
        <title>Intrasexual cuticular hydrocarbon dimorphism in a wasp sheds light on hydrocarbon biosynthesis genes in Hymenoptera.</title>
        <authorList>
            <person name="Moris V.C."/>
            <person name="Podsiadlowski L."/>
            <person name="Martin S."/>
            <person name="Oeyen J.P."/>
            <person name="Donath A."/>
            <person name="Petersen M."/>
            <person name="Wilbrandt J."/>
            <person name="Misof B."/>
            <person name="Liedtke D."/>
            <person name="Thamm M."/>
            <person name="Scheiner R."/>
            <person name="Schmitt T."/>
            <person name="Niehuis O."/>
        </authorList>
    </citation>
    <scope>NUCLEOTIDE SEQUENCE</scope>
    <source>
        <strain evidence="8">GBR_01_08_01A</strain>
    </source>
</reference>
<accession>A0AAD9RJZ6</accession>
<keyword evidence="9" id="KW-1185">Reference proteome</keyword>
<evidence type="ECO:0000256" key="1">
    <source>
        <dbReference type="ARBA" id="ARBA00004138"/>
    </source>
</evidence>
<dbReference type="GO" id="GO:0005881">
    <property type="term" value="C:cytoplasmic microtubule"/>
    <property type="evidence" value="ECO:0007669"/>
    <property type="project" value="TreeGrafter"/>
</dbReference>
<sequence>MTTLKGVFPNLTTTRKKNFIQENMKNLRRMEQCFHPNKEVDDIHKFQINRHQKSTSKYSNVTAKVNTSLRGSIQTSRVENSNKATEITEKEPLRKISTPILNKKNPGSAKKPLNPLTNKLANKQKRRENVDAKNIPQGQRIKVTSDPNFVRKSEEDENSSPLSTVVKYRHQGIQTLEEKHIDQLYTEGVIRYPSKGITKNNDSQDKNESSKTMNGYSNSLDQGDMRTCVNMQTDDSKALELPEINEGIDIVKSNKDRNTVANKIAIQLNNGIVPPNYRKGVVPKYIKDRKEALQKEEEAKASALHPDCPEGHVPLPDNERQETLRMLKKNYQDYVNELNMMPIKTDTLRAQRRKMEIEKQLNKLEEGIKVFSRPKVYVKINA</sequence>
<organism evidence="8 9">
    <name type="scientific">Odynerus spinipes</name>
    <dbReference type="NCBI Taxonomy" id="1348599"/>
    <lineage>
        <taxon>Eukaryota</taxon>
        <taxon>Metazoa</taxon>
        <taxon>Ecdysozoa</taxon>
        <taxon>Arthropoda</taxon>
        <taxon>Hexapoda</taxon>
        <taxon>Insecta</taxon>
        <taxon>Pterygota</taxon>
        <taxon>Neoptera</taxon>
        <taxon>Endopterygota</taxon>
        <taxon>Hymenoptera</taxon>
        <taxon>Apocrita</taxon>
        <taxon>Aculeata</taxon>
        <taxon>Vespoidea</taxon>
        <taxon>Vespidae</taxon>
        <taxon>Eumeninae</taxon>
        <taxon>Odynerus</taxon>
    </lineage>
</organism>
<dbReference type="Pfam" id="PF13864">
    <property type="entry name" value="Enkurin"/>
    <property type="match status" value="1"/>
</dbReference>
<evidence type="ECO:0000256" key="6">
    <source>
        <dbReference type="SAM" id="MobiDB-lite"/>
    </source>
</evidence>
<comment type="caution">
    <text evidence="8">The sequence shown here is derived from an EMBL/GenBank/DDBJ whole genome shotgun (WGS) entry which is preliminary data.</text>
</comment>
<gene>
    <name evidence="8" type="ORF">KPH14_006094</name>
</gene>
<evidence type="ECO:0000256" key="3">
    <source>
        <dbReference type="ARBA" id="ARBA00022490"/>
    </source>
</evidence>
<keyword evidence="5" id="KW-0966">Cell projection</keyword>
<dbReference type="PANTHER" id="PTHR21490:SF2">
    <property type="entry name" value="ENKURIN DOMAIN-CONTAINING PROTEIN 1"/>
    <property type="match status" value="1"/>
</dbReference>
<dbReference type="PANTHER" id="PTHR21490">
    <property type="entry name" value="ENKURIN-RELATED"/>
    <property type="match status" value="1"/>
</dbReference>
<feature type="region of interest" description="Disordered" evidence="6">
    <location>
        <begin position="194"/>
        <end position="223"/>
    </location>
</feature>
<protein>
    <recommendedName>
        <fullName evidence="7">Enkurin domain-containing protein</fullName>
    </recommendedName>
</protein>
<comment type="subcellular location">
    <subcellularLocation>
        <location evidence="1">Cell projection</location>
        <location evidence="1">Cilium</location>
    </subcellularLocation>
    <subcellularLocation>
        <location evidence="2">Cytoplasm</location>
        <location evidence="2">Cytoskeleton</location>
    </subcellularLocation>
</comment>
<dbReference type="PROSITE" id="PS51665">
    <property type="entry name" value="ENKURIN"/>
    <property type="match status" value="1"/>
</dbReference>
<evidence type="ECO:0000256" key="4">
    <source>
        <dbReference type="ARBA" id="ARBA00023212"/>
    </source>
</evidence>